<dbReference type="EnsemblPlants" id="Solyc09g092600.3.1">
    <property type="protein sequence ID" value="Solyc09g092600.3.1"/>
    <property type="gene ID" value="Solyc09g092600.3"/>
</dbReference>
<evidence type="ECO:0000256" key="5">
    <source>
        <dbReference type="ARBA" id="ARBA00022692"/>
    </source>
</evidence>
<dbReference type="Gene3D" id="1.10.630.10">
    <property type="entry name" value="Cytochrome P450"/>
    <property type="match status" value="5"/>
</dbReference>
<evidence type="ECO:0000256" key="12">
    <source>
        <dbReference type="ARBA" id="ARBA00055645"/>
    </source>
</evidence>
<organism evidence="17">
    <name type="scientific">Solanum lycopersicum</name>
    <name type="common">Tomato</name>
    <name type="synonym">Lycopersicon esculentum</name>
    <dbReference type="NCBI Taxonomy" id="4081"/>
    <lineage>
        <taxon>Eukaryota</taxon>
        <taxon>Viridiplantae</taxon>
        <taxon>Streptophyta</taxon>
        <taxon>Embryophyta</taxon>
        <taxon>Tracheophyta</taxon>
        <taxon>Spermatophyta</taxon>
        <taxon>Magnoliopsida</taxon>
        <taxon>eudicotyledons</taxon>
        <taxon>Gunneridae</taxon>
        <taxon>Pentapetalae</taxon>
        <taxon>asterids</taxon>
        <taxon>lamiids</taxon>
        <taxon>Solanales</taxon>
        <taxon>Solanaceae</taxon>
        <taxon>Solanoideae</taxon>
        <taxon>Solaneae</taxon>
        <taxon>Solanum</taxon>
        <taxon>Solanum subgen. Lycopersicon</taxon>
    </lineage>
</organism>
<feature type="chain" id="PRO_5018605051" description="Cytochrome P450" evidence="16">
    <location>
        <begin position="18"/>
        <end position="2260"/>
    </location>
</feature>
<dbReference type="PANTHER" id="PTHR47955:SF22">
    <property type="entry name" value="CYTOCHROME P450 83B1-LIKE"/>
    <property type="match status" value="1"/>
</dbReference>
<evidence type="ECO:0000256" key="7">
    <source>
        <dbReference type="ARBA" id="ARBA00022989"/>
    </source>
</evidence>
<evidence type="ECO:0000256" key="10">
    <source>
        <dbReference type="ARBA" id="ARBA00023033"/>
    </source>
</evidence>
<comment type="similarity">
    <text evidence="3">Belongs to the cytochrome P450 family.</text>
</comment>
<comment type="cofactor">
    <cofactor evidence="1 13">
        <name>heme</name>
        <dbReference type="ChEBI" id="CHEBI:30413"/>
    </cofactor>
</comment>
<evidence type="ECO:0000313" key="17">
    <source>
        <dbReference type="EnsemblPlants" id="Solyc09g092600.3.1"/>
    </source>
</evidence>
<keyword evidence="5 15" id="KW-0812">Transmembrane</keyword>
<dbReference type="PRINTS" id="PR00385">
    <property type="entry name" value="P450"/>
</dbReference>
<evidence type="ECO:0000256" key="15">
    <source>
        <dbReference type="SAM" id="Phobius"/>
    </source>
</evidence>
<reference evidence="17" key="1">
    <citation type="journal article" date="2012" name="Nature">
        <title>The tomato genome sequence provides insights into fleshy fruit evolution.</title>
        <authorList>
            <consortium name="Tomato Genome Consortium"/>
        </authorList>
    </citation>
    <scope>NUCLEOTIDE SEQUENCE [LARGE SCALE GENOMIC DNA]</scope>
    <source>
        <strain evidence="17">cv. Heinz 1706</strain>
    </source>
</reference>
<dbReference type="InParanoid" id="A0A3Q7IA88"/>
<evidence type="ECO:0000256" key="1">
    <source>
        <dbReference type="ARBA" id="ARBA00001971"/>
    </source>
</evidence>
<evidence type="ECO:0000256" key="6">
    <source>
        <dbReference type="ARBA" id="ARBA00022723"/>
    </source>
</evidence>
<evidence type="ECO:0008006" key="19">
    <source>
        <dbReference type="Google" id="ProtNLM"/>
    </source>
</evidence>
<dbReference type="STRING" id="4081.A0A3Q7IA88"/>
<keyword evidence="18" id="KW-1185">Reference proteome</keyword>
<sequence>MIMIIFILLVTLPIVLNFLAKKDRKNVMPPGPLGLPFIGNLHQYDGLTPHIYFSKLAKKYGKIFSLKLGSTPIVVISSAKLAKEVLKIQDLTFCSRPSFLGQQKLSYNGRDIGFAPYNDYWREMRKICVVHLFSLKKVQSFSPVREDEVSRMITKISQQATASQITNLSNLVISLTSTIICRVAFGIRYDEEAHEKRRFDELLAVAQEMMARFFFTDYFPMFGWLDKVFGNISRLEKNCKELDEFYEELIEQHLNPNKPKSMEGDIIDLLLQLMKEQSTPIDLTLDNIKAILMNIFVGGTDTSAATVVWAMTALMKNPKVMKKVQEEIRKSIGTKGFVNEDDVQNMSYFKAVIKETFRLYPPAPILVPRETMKKSTLEGYEIQLGTIIHVNSWAIARDPEVWENPEEFMPERFLNSDIDFKGQDFELLPFGAGRRGCPGIALGVATVDLMLSNLLYAFDWELPCGMKKEDIDTNVMPGITMHKKNDLCLKYGKIFSLKLGSTPMIVVSSAKLAKEVLKTQDLVFCSRPSILGQQKMSYNGHDIVFARYDDYWRETRKISVLHLFSLKKVQFYKPIREDEVSRMIKKVSQQAASSQITNLSNLMISLTSTIICRLAFGVRFDDEAHERKRFDYLLAEAQAMMASFCVLETNFKELDEFYEELIEQHQNPNRPKSMEGDMVDLLLQLKKDKSIPIDLTLEDIKGLLMDMLVAGSDTSAAGIVWTMTALMKNPKAMKKVQQEIRESIGNKGIVNEDDIQNMPYFKAVIKETFRLYPPIPLLVPRESMKKSTLEGYEIQAGTIVHVNSWAIARDPEIWENPEEFIPERFLNSDIDYKGQNYELIPFGAGRRGCPGMTLGVASMELGLSNLLYAFDWELPHGMKKEDIDTNVSPGIATHKKNELCLIPGSRKNDIAFAPYIDYWKEMQKVCVVHLFSLKKFRFFSLNREDESSKNNVPPGPIGLPFIGNLHQFDSLTTHIYFWKLSKKYGKIFSLKLGSTPMIVVSSAKLAKEVLKTQDLVFCSRPSFHGQQKLTYNGRDIVFVRYNDYWREMKKISVLHLFSLKKVQFYKPIREDEVSRMIKKVSQQAAASQITNLSNLMISLTSTIICRLAFGVRFDDEAHERKRFDHLLVETQAMMTSIFVSDIFPFLYWIDKLTGLTDRLEKLFKELDEFYEELIEQHQNPNRPKSMEGDMVDLLLQFKKEKSIPIDLTLEDIKGLLMNVLVAGSDTSAAGVVWTMTALMKNPKAMKKVQQEIRESIGNKGIVNEDDVQNMPYFKAVIKETFRLYPPIPLLVPRESMKNSTLEGYEIQAGTIVHVNSWAIARDPEIWENPEEFIPERFLNSDIDYKGQNYELIPFGAGRRGCPGKTLGVAFMELALSNLLYAFDWESPHGMKKEDIDTNVRRGITPYKKNELCLIPTTLSIFLIFLLPKAKKSVKNNLPPGPISLPFIGNLHQYDSLTPHIYFLKLSNKYGKIFSLKFGSTPIVVISSAKLAKEVMKTQDLVYCSRPSLLGQQKLSYNGHDIAFAPYNDYWREMRKICVLHLFSLKKVQSFCPICEDEVSRMIKKISQQAVDSQITNLSNSMISLTSAIICRVVFGVKFDEETHERKRFDYLLPEVQAMSVSFFIWIDKLTGLTDRLEKNFQDLDEFYEELIEQHQNPNRPKSMEGDILDLLLQLKKEKSTPIDLTLDGIKGILMNVFAAGSDTRAMTALMKNPKIIKKVQKDIRETIGTKGIVNEDDIQNMSYFKAVIKETFRLYPPSPLLIPRETMKKSTLEGYEIQPGTIIHNMILFLLFVAFAILLIFLLSGKRNLPPGPIGLPFIGNLHQYDSLTPHLYFWKLSKKYGKIFSLKLGSSIMVVVSSAKLAKEVLKTQDLVYCSRPSLLGQQKLSYNGHDIAFSPYNDYWREMRKICVLQLFSLKKVQSFSPIREDEVSRMIKKISQQAACFQMTNLSSLMISLTSTIICRVAFGVRFDEEAHERKRFDYLLAEAQAMMATFFVSDFFPSLSWIDKLTGQTDRLERNFKNLNEFYEELIEQHQNPNRPKSMEGDILDLLLQLKKEQSTPIDLTLEDIKGLLMNVLVAGSDTSAAVVVWAMTALIKNPKVMKKVQEEIRKSIGTKGVVNEDDIQNMSYLKAVIKETFRLYPPDPLLIPRESMKKSTLEGYEIQPKTIVHINAWAIARDPEIWENPKEFIPERFLNSDVDFKKEDYELIPFGAGRRGCPGITLGITAIELALSNLLYAFDWELPYGLKKEDIDTNESKQK</sequence>
<dbReference type="GO" id="GO:0005506">
    <property type="term" value="F:iron ion binding"/>
    <property type="evidence" value="ECO:0007669"/>
    <property type="project" value="InterPro"/>
</dbReference>
<evidence type="ECO:0000256" key="14">
    <source>
        <dbReference type="SAM" id="Coils"/>
    </source>
</evidence>
<dbReference type="InterPro" id="IPR002401">
    <property type="entry name" value="Cyt_P450_E_grp-I"/>
</dbReference>
<evidence type="ECO:0000256" key="11">
    <source>
        <dbReference type="ARBA" id="ARBA00023136"/>
    </source>
</evidence>
<evidence type="ECO:0000256" key="13">
    <source>
        <dbReference type="PIRSR" id="PIRSR602401-1"/>
    </source>
</evidence>
<evidence type="ECO:0000256" key="3">
    <source>
        <dbReference type="ARBA" id="ARBA00010617"/>
    </source>
</evidence>
<dbReference type="GO" id="GO:0016020">
    <property type="term" value="C:membrane"/>
    <property type="evidence" value="ECO:0007669"/>
    <property type="project" value="UniProtKB-SubCell"/>
</dbReference>
<evidence type="ECO:0000256" key="4">
    <source>
        <dbReference type="ARBA" id="ARBA00022617"/>
    </source>
</evidence>
<feature type="binding site" description="axial binding residue" evidence="13">
    <location>
        <position position="1361"/>
    </location>
    <ligand>
        <name>heme</name>
        <dbReference type="ChEBI" id="CHEBI:30413"/>
    </ligand>
    <ligandPart>
        <name>Fe</name>
        <dbReference type="ChEBI" id="CHEBI:18248"/>
    </ligandPart>
</feature>
<keyword evidence="9 13" id="KW-0408">Iron</keyword>
<name>A0A3Q7IA88_SOLLC</name>
<feature type="coiled-coil region" evidence="14">
    <location>
        <begin position="1152"/>
        <end position="1179"/>
    </location>
</feature>
<dbReference type="GO" id="GO:0004497">
    <property type="term" value="F:monooxygenase activity"/>
    <property type="evidence" value="ECO:0007669"/>
    <property type="project" value="UniProtKB-KW"/>
</dbReference>
<keyword evidence="6 13" id="KW-0479">Metal-binding</keyword>
<dbReference type="InterPro" id="IPR036396">
    <property type="entry name" value="Cyt_P450_sf"/>
</dbReference>
<dbReference type="Proteomes" id="UP000004994">
    <property type="component" value="Chromosome 9"/>
</dbReference>
<keyword evidence="7 15" id="KW-1133">Transmembrane helix</keyword>
<dbReference type="GO" id="GO:0020037">
    <property type="term" value="F:heme binding"/>
    <property type="evidence" value="ECO:0007669"/>
    <property type="project" value="InterPro"/>
</dbReference>
<dbReference type="InterPro" id="IPR001128">
    <property type="entry name" value="Cyt_P450"/>
</dbReference>
<comment type="subcellular location">
    <subcellularLocation>
        <location evidence="2">Membrane</location>
        <topology evidence="2">Single-pass membrane protein</topology>
    </subcellularLocation>
</comment>
<dbReference type="GO" id="GO:0016705">
    <property type="term" value="F:oxidoreductase activity, acting on paired donors, with incorporation or reduction of molecular oxygen"/>
    <property type="evidence" value="ECO:0007669"/>
    <property type="project" value="InterPro"/>
</dbReference>
<accession>A0A3Q7IA88</accession>
<keyword evidence="10" id="KW-0503">Monooxygenase</keyword>
<evidence type="ECO:0000256" key="8">
    <source>
        <dbReference type="ARBA" id="ARBA00023002"/>
    </source>
</evidence>
<dbReference type="PaxDb" id="4081-Solyc09g092600.2.1"/>
<keyword evidence="8" id="KW-0560">Oxidoreductase</keyword>
<comment type="function">
    <text evidence="12">May have a role in maturation, such as during flavor formation or other metabolite production specific to aging tissues.</text>
</comment>
<dbReference type="FunFam" id="1.10.630.10:FF:000011">
    <property type="entry name" value="Cytochrome P450 83B1"/>
    <property type="match status" value="5"/>
</dbReference>
<dbReference type="PANTHER" id="PTHR47955">
    <property type="entry name" value="CYTOCHROME P450 FAMILY 71 PROTEIN"/>
    <property type="match status" value="1"/>
</dbReference>
<dbReference type="PRINTS" id="PR00463">
    <property type="entry name" value="EP450I"/>
</dbReference>
<keyword evidence="14" id="KW-0175">Coiled coil</keyword>
<dbReference type="CDD" id="cd11072">
    <property type="entry name" value="CYP71-like"/>
    <property type="match status" value="4"/>
</dbReference>
<evidence type="ECO:0000256" key="9">
    <source>
        <dbReference type="ARBA" id="ARBA00023004"/>
    </source>
</evidence>
<keyword evidence="11 15" id="KW-0472">Membrane</keyword>
<evidence type="ECO:0000256" key="2">
    <source>
        <dbReference type="ARBA" id="ARBA00004167"/>
    </source>
</evidence>
<feature type="transmembrane region" description="Helical" evidence="15">
    <location>
        <begin position="2072"/>
        <end position="2096"/>
    </location>
</feature>
<reference evidence="17" key="2">
    <citation type="submission" date="2019-01" db="UniProtKB">
        <authorList>
            <consortium name="EnsemblPlants"/>
        </authorList>
    </citation>
    <scope>IDENTIFICATION</scope>
    <source>
        <strain evidence="17">cv. Heinz 1706</strain>
    </source>
</reference>
<dbReference type="PROSITE" id="PS00086">
    <property type="entry name" value="CYTOCHROME_P450"/>
    <property type="match status" value="4"/>
</dbReference>
<dbReference type="SUPFAM" id="SSF48264">
    <property type="entry name" value="Cytochrome P450"/>
    <property type="match status" value="5"/>
</dbReference>
<feature type="signal peptide" evidence="16">
    <location>
        <begin position="1"/>
        <end position="17"/>
    </location>
</feature>
<proteinExistence type="inferred from homology"/>
<dbReference type="InterPro" id="IPR017972">
    <property type="entry name" value="Cyt_P450_CS"/>
</dbReference>
<dbReference type="Gramene" id="Solyc09g092600.3.1">
    <property type="protein sequence ID" value="Solyc09g092600.3.1"/>
    <property type="gene ID" value="Solyc09g092600.3"/>
</dbReference>
<keyword evidence="16" id="KW-0732">Signal</keyword>
<evidence type="ECO:0000256" key="16">
    <source>
        <dbReference type="SAM" id="SignalP"/>
    </source>
</evidence>
<dbReference type="Pfam" id="PF00067">
    <property type="entry name" value="p450"/>
    <property type="match status" value="5"/>
</dbReference>
<dbReference type="OMA" id="KDCTIGV"/>
<evidence type="ECO:0000313" key="18">
    <source>
        <dbReference type="Proteomes" id="UP000004994"/>
    </source>
</evidence>
<protein>
    <recommendedName>
        <fullName evidence="19">Cytochrome P450</fullName>
    </recommendedName>
</protein>
<feature type="transmembrane region" description="Helical" evidence="15">
    <location>
        <begin position="1782"/>
        <end position="1803"/>
    </location>
</feature>
<keyword evidence="4 13" id="KW-0349">Heme</keyword>